<keyword evidence="11" id="KW-1185">Reference proteome</keyword>
<dbReference type="InterPro" id="IPR034746">
    <property type="entry name" value="POTRA"/>
</dbReference>
<keyword evidence="7" id="KW-0472">Membrane</keyword>
<dbReference type="GO" id="GO:0098046">
    <property type="term" value="C:type V protein secretion system complex"/>
    <property type="evidence" value="ECO:0007669"/>
    <property type="project" value="TreeGrafter"/>
</dbReference>
<comment type="subcellular location">
    <subcellularLocation>
        <location evidence="1">Cell outer membrane</location>
    </subcellularLocation>
</comment>
<keyword evidence="5" id="KW-0812">Transmembrane</keyword>
<comment type="similarity">
    <text evidence="2">Belongs to the TPS (TC 1.B.20) family.</text>
</comment>
<evidence type="ECO:0000256" key="3">
    <source>
        <dbReference type="ARBA" id="ARBA00022448"/>
    </source>
</evidence>
<dbReference type="GO" id="GO:0008320">
    <property type="term" value="F:protein transmembrane transporter activity"/>
    <property type="evidence" value="ECO:0007669"/>
    <property type="project" value="TreeGrafter"/>
</dbReference>
<evidence type="ECO:0000313" key="11">
    <source>
        <dbReference type="Proteomes" id="UP000663722"/>
    </source>
</evidence>
<keyword evidence="6" id="KW-0653">Protein transport</keyword>
<dbReference type="InterPro" id="IPR005565">
    <property type="entry name" value="Hemolysn_activator_HlyB_C"/>
</dbReference>
<evidence type="ECO:0000259" key="9">
    <source>
        <dbReference type="PROSITE" id="PS51779"/>
    </source>
</evidence>
<evidence type="ECO:0000256" key="8">
    <source>
        <dbReference type="ARBA" id="ARBA00023237"/>
    </source>
</evidence>
<dbReference type="PANTHER" id="PTHR34597:SF3">
    <property type="entry name" value="OUTER MEMBRANE TRANSPORTER CDIB"/>
    <property type="match status" value="1"/>
</dbReference>
<gene>
    <name evidence="10" type="ORF">dnm_055290</name>
</gene>
<feature type="domain" description="POTRA" evidence="9">
    <location>
        <begin position="56"/>
        <end position="131"/>
    </location>
</feature>
<dbReference type="Pfam" id="PF03865">
    <property type="entry name" value="ShlB"/>
    <property type="match status" value="1"/>
</dbReference>
<keyword evidence="3" id="KW-0813">Transport</keyword>
<dbReference type="GO" id="GO:0046819">
    <property type="term" value="P:protein secretion by the type V secretion system"/>
    <property type="evidence" value="ECO:0007669"/>
    <property type="project" value="TreeGrafter"/>
</dbReference>
<sequence length="553" mass="62014">MLIMSVFFICTGTAASEDSSPAAEISDQAQKAHDQTPAVLPPIEENETQLSSVGKVYVKKFKLEGNAIFSDEDLTPITSPYEGREITAEELQEVKNKLSGYYYVNGYVNSGAIIPDQKVENGIILLNIIEGKLSQTEISENTWLRTGYILSRLDLATKDGKLPFNVNVMQDHLKLLKQDPRVKNIHADFAPGLERGEGILNVQVEEARPYHLTLRFNNHNSPSIGPYRGEAELQHLNLTGWGDSLTAQYALTEGLDDYSVNYTVPLTRRDTTLSFDFDRSESVVVSEAFEELDIKSDTTTYAAALRHPFYKSLSSEFAMGIRFEKRHTETSLLGRGFAFPDSGADEETGETDFTMIRFSQEWVNRSLVQVVAAYSSVNMGNVDEGKYEGGFFTWVGQFQWLRRLRLFNSQLLFSLNMQLSDSSLISAEKFAIGGSSTVRGYRENQMTPDNGLTTYLEWRIPVMQLKIPGLSKGPNDGTFQLCPFFDFGKGWNTESNDPDPDNIYSAGIGARWSVNERISAEIYWGESLKDVEESGEYDIQDDGVHFQINVGLF</sequence>
<dbReference type="EMBL" id="CP061800">
    <property type="protein sequence ID" value="QTA89473.1"/>
    <property type="molecule type" value="Genomic_DNA"/>
</dbReference>
<dbReference type="InterPro" id="IPR013686">
    <property type="entry name" value="Polypept-transport_assoc_ShlB"/>
</dbReference>
<evidence type="ECO:0000256" key="6">
    <source>
        <dbReference type="ARBA" id="ARBA00022927"/>
    </source>
</evidence>
<evidence type="ECO:0000256" key="1">
    <source>
        <dbReference type="ARBA" id="ARBA00004442"/>
    </source>
</evidence>
<evidence type="ECO:0000256" key="4">
    <source>
        <dbReference type="ARBA" id="ARBA00022452"/>
    </source>
</evidence>
<dbReference type="InterPro" id="IPR051544">
    <property type="entry name" value="TPS_OM_transporter"/>
</dbReference>
<organism evidence="10 11">
    <name type="scientific">Desulfonema magnum</name>
    <dbReference type="NCBI Taxonomy" id="45655"/>
    <lineage>
        <taxon>Bacteria</taxon>
        <taxon>Pseudomonadati</taxon>
        <taxon>Thermodesulfobacteriota</taxon>
        <taxon>Desulfobacteria</taxon>
        <taxon>Desulfobacterales</taxon>
        <taxon>Desulfococcaceae</taxon>
        <taxon>Desulfonema</taxon>
    </lineage>
</organism>
<dbReference type="PANTHER" id="PTHR34597">
    <property type="entry name" value="SLR1661 PROTEIN"/>
    <property type="match status" value="1"/>
</dbReference>
<dbReference type="AlphaFoldDB" id="A0A975GQZ3"/>
<protein>
    <submittedName>
        <fullName evidence="10">Hemolysin activator HlyB C-terminal domain-containing</fullName>
    </submittedName>
</protein>
<dbReference type="Pfam" id="PF08479">
    <property type="entry name" value="POTRA_2"/>
    <property type="match status" value="1"/>
</dbReference>
<dbReference type="GO" id="GO:0009279">
    <property type="term" value="C:cell outer membrane"/>
    <property type="evidence" value="ECO:0007669"/>
    <property type="project" value="UniProtKB-SubCell"/>
</dbReference>
<reference evidence="10" key="1">
    <citation type="journal article" date="2021" name="Microb. Physiol.">
        <title>Proteogenomic Insights into the Physiology of Marine, Sulfate-Reducing, Filamentous Desulfonema limicola and Desulfonema magnum.</title>
        <authorList>
            <person name="Schnaars V."/>
            <person name="Wohlbrand L."/>
            <person name="Scheve S."/>
            <person name="Hinrichs C."/>
            <person name="Reinhardt R."/>
            <person name="Rabus R."/>
        </authorList>
    </citation>
    <scope>NUCLEOTIDE SEQUENCE</scope>
    <source>
        <strain evidence="10">4be13</strain>
    </source>
</reference>
<keyword evidence="8" id="KW-0998">Cell outer membrane</keyword>
<evidence type="ECO:0000256" key="2">
    <source>
        <dbReference type="ARBA" id="ARBA00009055"/>
    </source>
</evidence>
<dbReference type="KEGG" id="dmm:dnm_055290"/>
<dbReference type="PROSITE" id="PS51779">
    <property type="entry name" value="POTRA"/>
    <property type="match status" value="1"/>
</dbReference>
<name>A0A975GQZ3_9BACT</name>
<dbReference type="Proteomes" id="UP000663722">
    <property type="component" value="Chromosome"/>
</dbReference>
<accession>A0A975GQZ3</accession>
<dbReference type="Gene3D" id="2.40.160.50">
    <property type="entry name" value="membrane protein fhac: a member of the omp85/tpsb transporter family"/>
    <property type="match status" value="1"/>
</dbReference>
<keyword evidence="4" id="KW-1134">Transmembrane beta strand</keyword>
<proteinExistence type="inferred from homology"/>
<evidence type="ECO:0000256" key="7">
    <source>
        <dbReference type="ARBA" id="ARBA00023136"/>
    </source>
</evidence>
<evidence type="ECO:0000256" key="5">
    <source>
        <dbReference type="ARBA" id="ARBA00022692"/>
    </source>
</evidence>
<evidence type="ECO:0000313" key="10">
    <source>
        <dbReference type="EMBL" id="QTA89473.1"/>
    </source>
</evidence>
<dbReference type="Gene3D" id="3.10.20.310">
    <property type="entry name" value="membrane protein fhac"/>
    <property type="match status" value="1"/>
</dbReference>